<protein>
    <submittedName>
        <fullName evidence="1">Uncharacterized protein</fullName>
    </submittedName>
</protein>
<sequence length="68" mass="7666">MSVTVTIAHVRAELLCVVGARGWFRQQGLDFAEFLENGMPAEELEAIDDWFAKRVAARARMEADRGQQ</sequence>
<organism evidence="1 2">
    <name type="scientific">Lysobacter yananisis</name>
    <dbReference type="NCBI Taxonomy" id="1003114"/>
    <lineage>
        <taxon>Bacteria</taxon>
        <taxon>Pseudomonadati</taxon>
        <taxon>Pseudomonadota</taxon>
        <taxon>Gammaproteobacteria</taxon>
        <taxon>Lysobacterales</taxon>
        <taxon>Lysobacteraceae</taxon>
        <taxon>Lysobacter</taxon>
    </lineage>
</organism>
<keyword evidence="2" id="KW-1185">Reference proteome</keyword>
<dbReference type="Proteomes" id="UP001229313">
    <property type="component" value="Chromosome"/>
</dbReference>
<evidence type="ECO:0000313" key="1">
    <source>
        <dbReference type="EMBL" id="WMT03297.1"/>
    </source>
</evidence>
<reference evidence="1 2" key="1">
    <citation type="submission" date="2023-08" db="EMBL/GenBank/DDBJ databases">
        <title>The whole genome sequence of Lysobacter yananisis.</title>
        <authorList>
            <person name="Sun H."/>
        </authorList>
    </citation>
    <scope>NUCLEOTIDE SEQUENCE [LARGE SCALE GENOMIC DNA]</scope>
    <source>
        <strain evidence="1 2">SNNU513</strain>
    </source>
</reference>
<accession>A0ABY9PBR9</accession>
<dbReference type="EMBL" id="CP133568">
    <property type="protein sequence ID" value="WMT03297.1"/>
    <property type="molecule type" value="Genomic_DNA"/>
</dbReference>
<evidence type="ECO:0000313" key="2">
    <source>
        <dbReference type="Proteomes" id="UP001229313"/>
    </source>
</evidence>
<name>A0ABY9PBR9_9GAMM</name>
<proteinExistence type="predicted"/>
<gene>
    <name evidence="1" type="ORF">RDV84_00130</name>
</gene>